<feature type="region of interest" description="Disordered" evidence="1">
    <location>
        <begin position="256"/>
        <end position="306"/>
    </location>
</feature>
<sequence length="306" mass="32778">MSRPAVGGGSPESIDLYPDDLDSVAGKFATGQSRLDTIATTLNTALQNAAGMAGNDSYGHKFGAKYDPAAKALFHTLSAAVRAVGQASSALVTTANNYLKADHYSNPKHGKSAPALYPPPPVFTDVMYPDPDSAIGAGSSSMPSVLAKYWPNGHQDRLRDAATAYRTASTALHTLGHSLHQQVMTLTDNNSDDSVHAMAAFWAKIWQDGAGAKNAPLSAAREACDKLAAACDKFAHAIDEAHSSTEHRLAGAGIAIGPHVGCRHPPDRLHRRRLRRGRGSPGRRGSHRDTRQRRGHPGRRRHRHQR</sequence>
<dbReference type="InterPro" id="IPR057746">
    <property type="entry name" value="CpnT-like_N"/>
</dbReference>
<organism evidence="3 4">
    <name type="scientific">Streptomyces montanisoli</name>
    <dbReference type="NCBI Taxonomy" id="2798581"/>
    <lineage>
        <taxon>Bacteria</taxon>
        <taxon>Bacillati</taxon>
        <taxon>Actinomycetota</taxon>
        <taxon>Actinomycetes</taxon>
        <taxon>Kitasatosporales</taxon>
        <taxon>Streptomycetaceae</taxon>
        <taxon>Streptomyces</taxon>
    </lineage>
</organism>
<name>A0A940MEG8_9ACTN</name>
<dbReference type="AlphaFoldDB" id="A0A940MEG8"/>
<evidence type="ECO:0000313" key="4">
    <source>
        <dbReference type="Proteomes" id="UP000670475"/>
    </source>
</evidence>
<gene>
    <name evidence="3" type="ORF">JFN87_11450</name>
</gene>
<keyword evidence="4" id="KW-1185">Reference proteome</keyword>
<dbReference type="Pfam" id="PF25547">
    <property type="entry name" value="WXG100_2"/>
    <property type="match status" value="1"/>
</dbReference>
<evidence type="ECO:0000259" key="2">
    <source>
        <dbReference type="Pfam" id="PF25547"/>
    </source>
</evidence>
<proteinExistence type="predicted"/>
<comment type="caution">
    <text evidence="3">The sequence shown here is derived from an EMBL/GenBank/DDBJ whole genome shotgun (WGS) entry which is preliminary data.</text>
</comment>
<dbReference type="Gene3D" id="1.10.287.1060">
    <property type="entry name" value="ESAT-6-like"/>
    <property type="match status" value="1"/>
</dbReference>
<accession>A0A940MEG8</accession>
<evidence type="ECO:0000313" key="3">
    <source>
        <dbReference type="EMBL" id="MBP0458112.1"/>
    </source>
</evidence>
<dbReference type="Proteomes" id="UP000670475">
    <property type="component" value="Unassembled WGS sequence"/>
</dbReference>
<dbReference type="RefSeq" id="WP_209339877.1">
    <property type="nucleotide sequence ID" value="NZ_JAGIQL010000034.1"/>
</dbReference>
<dbReference type="EMBL" id="JAGIQL010000034">
    <property type="protein sequence ID" value="MBP0458112.1"/>
    <property type="molecule type" value="Genomic_DNA"/>
</dbReference>
<reference evidence="3" key="1">
    <citation type="submission" date="2021-03" db="EMBL/GenBank/DDBJ databases">
        <title>Whole genome sequence of Streptomyces bomunensis MMS17-BM035.</title>
        <authorList>
            <person name="Lee J.H."/>
        </authorList>
    </citation>
    <scope>NUCLEOTIDE SEQUENCE</scope>
    <source>
        <strain evidence="3">MMS17-BM035</strain>
    </source>
</reference>
<protein>
    <recommendedName>
        <fullName evidence="2">Outer membrane channel protein CpnT-like N-terminal domain-containing protein</fullName>
    </recommendedName>
</protein>
<feature type="domain" description="Outer membrane channel protein CpnT-like N-terminal" evidence="2">
    <location>
        <begin position="147"/>
        <end position="250"/>
    </location>
</feature>
<feature type="compositionally biased region" description="Basic residues" evidence="1">
    <location>
        <begin position="269"/>
        <end position="278"/>
    </location>
</feature>
<evidence type="ECO:0000256" key="1">
    <source>
        <dbReference type="SAM" id="MobiDB-lite"/>
    </source>
</evidence>
<feature type="compositionally biased region" description="Basic residues" evidence="1">
    <location>
        <begin position="284"/>
        <end position="306"/>
    </location>
</feature>